<reference evidence="2" key="2">
    <citation type="submission" date="2013-05" db="EMBL/GenBank/DDBJ databases">
        <authorList>
            <person name="Carter J.-M."/>
            <person name="Baker S.C."/>
            <person name="Pink R."/>
            <person name="Carter D.R.F."/>
            <person name="Collins A."/>
            <person name="Tomlin J."/>
            <person name="Gibbs M."/>
            <person name="Breuker C.J."/>
        </authorList>
    </citation>
    <scope>NUCLEOTIDE SEQUENCE</scope>
    <source>
        <tissue evidence="2">Ovary</tissue>
    </source>
</reference>
<organism evidence="2">
    <name type="scientific">Pararge aegeria</name>
    <name type="common">speckled wood butterfly</name>
    <dbReference type="NCBI Taxonomy" id="116150"/>
    <lineage>
        <taxon>Eukaryota</taxon>
        <taxon>Metazoa</taxon>
        <taxon>Ecdysozoa</taxon>
        <taxon>Arthropoda</taxon>
        <taxon>Hexapoda</taxon>
        <taxon>Insecta</taxon>
        <taxon>Pterygota</taxon>
        <taxon>Neoptera</taxon>
        <taxon>Endopterygota</taxon>
        <taxon>Lepidoptera</taxon>
        <taxon>Glossata</taxon>
        <taxon>Ditrysia</taxon>
        <taxon>Papilionoidea</taxon>
        <taxon>Nymphalidae</taxon>
        <taxon>Satyrinae</taxon>
        <taxon>Satyrini</taxon>
        <taxon>Parargina</taxon>
        <taxon>Pararge</taxon>
    </lineage>
</organism>
<dbReference type="AlphaFoldDB" id="S4PVS6"/>
<name>S4PVS6_9NEOP</name>
<accession>S4PVS6</accession>
<dbReference type="EMBL" id="GAIX01008023">
    <property type="protein sequence ID" value="JAA84537.1"/>
    <property type="molecule type" value="Transcribed_RNA"/>
</dbReference>
<evidence type="ECO:0000313" key="2">
    <source>
        <dbReference type="EMBL" id="JAA84537.1"/>
    </source>
</evidence>
<protein>
    <submittedName>
        <fullName evidence="2">Cortactin-binding protein 2</fullName>
    </submittedName>
</protein>
<evidence type="ECO:0000256" key="1">
    <source>
        <dbReference type="SAM" id="Coils"/>
    </source>
</evidence>
<proteinExistence type="predicted"/>
<feature type="coiled-coil region" evidence="1">
    <location>
        <begin position="12"/>
        <end position="103"/>
    </location>
</feature>
<feature type="non-terminal residue" evidence="2">
    <location>
        <position position="120"/>
    </location>
</feature>
<keyword evidence="1" id="KW-0175">Coiled coil</keyword>
<reference evidence="2" key="1">
    <citation type="journal article" date="2013" name="BMC Genomics">
        <title>Unscrambling butterfly oogenesis.</title>
        <authorList>
            <person name="Carter J.M."/>
            <person name="Baker S.C."/>
            <person name="Pink R."/>
            <person name="Carter D.R."/>
            <person name="Collins A."/>
            <person name="Tomlin J."/>
            <person name="Gibbs M."/>
            <person name="Breuker C.J."/>
        </authorList>
    </citation>
    <scope>NUCLEOTIDE SEQUENCE</scope>
    <source>
        <tissue evidence="2">Ovary</tissue>
    </source>
</reference>
<sequence length="120" mass="13883">MEDQKVSLSKIIAENTQANQILEDEVRNLKESIEKEKECAQMKLQDKGEAFNTVFKELTDLRKEKETMEKEFISEKELFKNEVTNLKEDVSEKTSKIDALTSEIKETLGKLKEQTEGIIL</sequence>